<dbReference type="SMART" id="SM00448">
    <property type="entry name" value="REC"/>
    <property type="match status" value="1"/>
</dbReference>
<dbReference type="Proteomes" id="UP000178448">
    <property type="component" value="Unassembled WGS sequence"/>
</dbReference>
<dbReference type="Gene3D" id="3.40.50.2300">
    <property type="match status" value="1"/>
</dbReference>
<dbReference type="GO" id="GO:0000160">
    <property type="term" value="P:phosphorelay signal transduction system"/>
    <property type="evidence" value="ECO:0007669"/>
    <property type="project" value="UniProtKB-KW"/>
</dbReference>
<keyword evidence="1 3" id="KW-0597">Phosphoprotein</keyword>
<feature type="domain" description="Response regulatory" evidence="4">
    <location>
        <begin position="2"/>
        <end position="118"/>
    </location>
</feature>
<evidence type="ECO:0000259" key="4">
    <source>
        <dbReference type="PROSITE" id="PS50110"/>
    </source>
</evidence>
<dbReference type="STRING" id="1798374.A2Z33_00300"/>
<keyword evidence="2" id="KW-0902">Two-component regulatory system</keyword>
<dbReference type="PANTHER" id="PTHR44591">
    <property type="entry name" value="STRESS RESPONSE REGULATOR PROTEIN 1"/>
    <property type="match status" value="1"/>
</dbReference>
<organism evidence="5 6">
    <name type="scientific">Candidatus Gottesmanbacteria bacterium RBG_16_52_11</name>
    <dbReference type="NCBI Taxonomy" id="1798374"/>
    <lineage>
        <taxon>Bacteria</taxon>
        <taxon>Candidatus Gottesmaniibacteriota</taxon>
    </lineage>
</organism>
<dbReference type="CDD" id="cd00156">
    <property type="entry name" value="REC"/>
    <property type="match status" value="1"/>
</dbReference>
<proteinExistence type="predicted"/>
<evidence type="ECO:0000313" key="6">
    <source>
        <dbReference type="Proteomes" id="UP000178448"/>
    </source>
</evidence>
<dbReference type="PANTHER" id="PTHR44591:SF14">
    <property type="entry name" value="PROTEIN PILG"/>
    <property type="match status" value="1"/>
</dbReference>
<dbReference type="Pfam" id="PF00072">
    <property type="entry name" value="Response_reg"/>
    <property type="match status" value="1"/>
</dbReference>
<feature type="modified residue" description="4-aspartylphosphate" evidence="3">
    <location>
        <position position="51"/>
    </location>
</feature>
<dbReference type="AlphaFoldDB" id="A0A1F5YNR2"/>
<protein>
    <recommendedName>
        <fullName evidence="4">Response regulatory domain-containing protein</fullName>
    </recommendedName>
</protein>
<dbReference type="EMBL" id="MFJD01000010">
    <property type="protein sequence ID" value="OGG01766.1"/>
    <property type="molecule type" value="Genomic_DNA"/>
</dbReference>
<evidence type="ECO:0000256" key="2">
    <source>
        <dbReference type="ARBA" id="ARBA00023012"/>
    </source>
</evidence>
<dbReference type="InterPro" id="IPR001789">
    <property type="entry name" value="Sig_transdc_resp-reg_receiver"/>
</dbReference>
<reference evidence="5 6" key="1">
    <citation type="journal article" date="2016" name="Nat. Commun.">
        <title>Thousands of microbial genomes shed light on interconnected biogeochemical processes in an aquifer system.</title>
        <authorList>
            <person name="Anantharaman K."/>
            <person name="Brown C.T."/>
            <person name="Hug L.A."/>
            <person name="Sharon I."/>
            <person name="Castelle C.J."/>
            <person name="Probst A.J."/>
            <person name="Thomas B.C."/>
            <person name="Singh A."/>
            <person name="Wilkins M.J."/>
            <person name="Karaoz U."/>
            <person name="Brodie E.L."/>
            <person name="Williams K.H."/>
            <person name="Hubbard S.S."/>
            <person name="Banfield J.F."/>
        </authorList>
    </citation>
    <scope>NUCLEOTIDE SEQUENCE [LARGE SCALE GENOMIC DNA]</scope>
</reference>
<sequence>MNVLLVDDDQLFLKINKLIFEKQGLKVDVAHSGSEALDYMKTSLPDVVLLDVMMPNVSGLEVLIKMKSDGKLKQVPVIMITNLNYELMNRQAKQLGVLGCLKKDNYTPGELCTAVRLMVEPQQSRTLKK</sequence>
<accession>A0A1F5YNR2</accession>
<dbReference type="PROSITE" id="PS50110">
    <property type="entry name" value="RESPONSE_REGULATORY"/>
    <property type="match status" value="1"/>
</dbReference>
<name>A0A1F5YNR2_9BACT</name>
<evidence type="ECO:0000256" key="1">
    <source>
        <dbReference type="ARBA" id="ARBA00022553"/>
    </source>
</evidence>
<comment type="caution">
    <text evidence="5">The sequence shown here is derived from an EMBL/GenBank/DDBJ whole genome shotgun (WGS) entry which is preliminary data.</text>
</comment>
<evidence type="ECO:0000256" key="3">
    <source>
        <dbReference type="PROSITE-ProRule" id="PRU00169"/>
    </source>
</evidence>
<dbReference type="InterPro" id="IPR011006">
    <property type="entry name" value="CheY-like_superfamily"/>
</dbReference>
<dbReference type="InterPro" id="IPR050595">
    <property type="entry name" value="Bact_response_regulator"/>
</dbReference>
<dbReference type="SUPFAM" id="SSF52172">
    <property type="entry name" value="CheY-like"/>
    <property type="match status" value="1"/>
</dbReference>
<evidence type="ECO:0000313" key="5">
    <source>
        <dbReference type="EMBL" id="OGG01766.1"/>
    </source>
</evidence>
<gene>
    <name evidence="5" type="ORF">A2Z33_00300</name>
</gene>